<dbReference type="EMBL" id="JACVEL010000008">
    <property type="protein sequence ID" value="MBC9813168.1"/>
    <property type="molecule type" value="Genomic_DNA"/>
</dbReference>
<reference evidence="2" key="1">
    <citation type="submission" date="2020-09" db="EMBL/GenBank/DDBJ databases">
        <title>Taishania pollutisoli gen. nov., sp. nov., Isolated from Tetrabromobisphenol A-Contaminated Soil.</title>
        <authorList>
            <person name="Chen Q."/>
        </authorList>
    </citation>
    <scope>NUCLEOTIDE SEQUENCE</scope>
    <source>
        <strain evidence="2">CZZ-1</strain>
    </source>
</reference>
<keyword evidence="1" id="KW-0732">Signal</keyword>
<organism evidence="2 3">
    <name type="scientific">Taishania pollutisoli</name>
    <dbReference type="NCBI Taxonomy" id="2766479"/>
    <lineage>
        <taxon>Bacteria</taxon>
        <taxon>Pseudomonadati</taxon>
        <taxon>Bacteroidota</taxon>
        <taxon>Flavobacteriia</taxon>
        <taxon>Flavobacteriales</taxon>
        <taxon>Crocinitomicaceae</taxon>
        <taxon>Taishania</taxon>
    </lineage>
</organism>
<feature type="signal peptide" evidence="1">
    <location>
        <begin position="1"/>
        <end position="25"/>
    </location>
</feature>
<comment type="caution">
    <text evidence="2">The sequence shown here is derived from an EMBL/GenBank/DDBJ whole genome shotgun (WGS) entry which is preliminary data.</text>
</comment>
<proteinExistence type="predicted"/>
<dbReference type="AlphaFoldDB" id="A0A8J6PEN7"/>
<feature type="chain" id="PRO_5035254035" evidence="1">
    <location>
        <begin position="26"/>
        <end position="156"/>
    </location>
</feature>
<keyword evidence="3" id="KW-1185">Reference proteome</keyword>
<sequence length="156" mass="16741">MKQFLKNKAFGWMFFLLTMTSISYGQTVISYPVKNIDGASPTETCVTVTLAVDYTSGGSGYTVVSPTYNITYNETKNLSVTIPDGRGVVVGAKKLIFNVGSHVLTYTIPASGAIYQEYYGINPCGSFGSSSGCILKLGGDTSLITYYIHYGLGFGE</sequence>
<evidence type="ECO:0000313" key="3">
    <source>
        <dbReference type="Proteomes" id="UP000652681"/>
    </source>
</evidence>
<dbReference type="Proteomes" id="UP000652681">
    <property type="component" value="Unassembled WGS sequence"/>
</dbReference>
<dbReference type="RefSeq" id="WP_163491965.1">
    <property type="nucleotide sequence ID" value="NZ_JACVEL010000008.1"/>
</dbReference>
<name>A0A8J6PEN7_9FLAO</name>
<accession>A0A8J6PEN7</accession>
<protein>
    <submittedName>
        <fullName evidence="2">Uncharacterized protein</fullName>
    </submittedName>
</protein>
<evidence type="ECO:0000256" key="1">
    <source>
        <dbReference type="SAM" id="SignalP"/>
    </source>
</evidence>
<gene>
    <name evidence="2" type="ORF">H9Y05_11890</name>
</gene>
<evidence type="ECO:0000313" key="2">
    <source>
        <dbReference type="EMBL" id="MBC9813168.1"/>
    </source>
</evidence>